<dbReference type="PROSITE" id="PS51421">
    <property type="entry name" value="RAS"/>
    <property type="match status" value="1"/>
</dbReference>
<dbReference type="InterPro" id="IPR001806">
    <property type="entry name" value="Small_GTPase"/>
</dbReference>
<protein>
    <recommendedName>
        <fullName evidence="4">J domain-containing protein</fullName>
    </recommendedName>
</protein>
<dbReference type="PROSITE" id="PS51420">
    <property type="entry name" value="RHO"/>
    <property type="match status" value="1"/>
</dbReference>
<dbReference type="SMART" id="SM00271">
    <property type="entry name" value="DnaJ"/>
    <property type="match status" value="1"/>
</dbReference>
<dbReference type="PRINTS" id="PR00449">
    <property type="entry name" value="RASTRNSFRMNG"/>
</dbReference>
<evidence type="ECO:0000256" key="3">
    <source>
        <dbReference type="SAM" id="MobiDB-lite"/>
    </source>
</evidence>
<dbReference type="SMART" id="SM00174">
    <property type="entry name" value="RHO"/>
    <property type="match status" value="1"/>
</dbReference>
<feature type="compositionally biased region" description="Polar residues" evidence="3">
    <location>
        <begin position="75"/>
        <end position="104"/>
    </location>
</feature>
<comment type="similarity">
    <text evidence="1">Belongs to the small GTPase superfamily. Rab family.</text>
</comment>
<dbReference type="PROSITE" id="PS51419">
    <property type="entry name" value="RAB"/>
    <property type="match status" value="1"/>
</dbReference>
<dbReference type="GO" id="GO:0003924">
    <property type="term" value="F:GTPase activity"/>
    <property type="evidence" value="ECO:0007669"/>
    <property type="project" value="InterPro"/>
</dbReference>
<proteinExistence type="inferred from homology"/>
<dbReference type="PROSITE" id="PS50076">
    <property type="entry name" value="DNAJ_2"/>
    <property type="match status" value="1"/>
</dbReference>
<dbReference type="PANTHER" id="PTHR47979">
    <property type="entry name" value="DRAB11-RELATED"/>
    <property type="match status" value="1"/>
</dbReference>
<keyword evidence="2" id="KW-0175">Coiled coil</keyword>
<dbReference type="AlphaFoldDB" id="A0A8H4UAY0"/>
<feature type="region of interest" description="Disordered" evidence="3">
    <location>
        <begin position="73"/>
        <end position="108"/>
    </location>
</feature>
<dbReference type="Gene3D" id="3.40.50.300">
    <property type="entry name" value="P-loop containing nucleotide triphosphate hydrolases"/>
    <property type="match status" value="1"/>
</dbReference>
<evidence type="ECO:0000313" key="6">
    <source>
        <dbReference type="Proteomes" id="UP000622797"/>
    </source>
</evidence>
<keyword evidence="6" id="KW-1185">Reference proteome</keyword>
<dbReference type="InterPro" id="IPR027417">
    <property type="entry name" value="P-loop_NTPase"/>
</dbReference>
<organism evidence="5 6">
    <name type="scientific">Fusarium sarcochroum</name>
    <dbReference type="NCBI Taxonomy" id="1208366"/>
    <lineage>
        <taxon>Eukaryota</taxon>
        <taxon>Fungi</taxon>
        <taxon>Dikarya</taxon>
        <taxon>Ascomycota</taxon>
        <taxon>Pezizomycotina</taxon>
        <taxon>Sordariomycetes</taxon>
        <taxon>Hypocreomycetidae</taxon>
        <taxon>Hypocreales</taxon>
        <taxon>Nectriaceae</taxon>
        <taxon>Fusarium</taxon>
        <taxon>Fusarium lateritium species complex</taxon>
    </lineage>
</organism>
<dbReference type="PROSITE" id="PS00636">
    <property type="entry name" value="DNAJ_1"/>
    <property type="match status" value="1"/>
</dbReference>
<dbReference type="Gene3D" id="1.10.287.110">
    <property type="entry name" value="DnaJ domain"/>
    <property type="match status" value="1"/>
</dbReference>
<dbReference type="EMBL" id="JABEXW010000029">
    <property type="protein sequence ID" value="KAF4973101.1"/>
    <property type="molecule type" value="Genomic_DNA"/>
</dbReference>
<dbReference type="SMART" id="SM00173">
    <property type="entry name" value="RAS"/>
    <property type="match status" value="1"/>
</dbReference>
<dbReference type="PRINTS" id="PR00625">
    <property type="entry name" value="JDOMAIN"/>
</dbReference>
<comment type="caution">
    <text evidence="5">The sequence shown here is derived from an EMBL/GenBank/DDBJ whole genome shotgun (WGS) entry which is preliminary data.</text>
</comment>
<dbReference type="Pfam" id="PF00226">
    <property type="entry name" value="DnaJ"/>
    <property type="match status" value="1"/>
</dbReference>
<evidence type="ECO:0000256" key="1">
    <source>
        <dbReference type="ARBA" id="ARBA00006270"/>
    </source>
</evidence>
<dbReference type="InterPro" id="IPR005225">
    <property type="entry name" value="Small_GTP-bd"/>
</dbReference>
<feature type="coiled-coil region" evidence="2">
    <location>
        <begin position="110"/>
        <end position="137"/>
    </location>
</feature>
<feature type="compositionally biased region" description="Basic and acidic residues" evidence="3">
    <location>
        <begin position="249"/>
        <end position="290"/>
    </location>
</feature>
<dbReference type="NCBIfam" id="TIGR00231">
    <property type="entry name" value="small_GTP"/>
    <property type="match status" value="1"/>
</dbReference>
<dbReference type="SUPFAM" id="SSF52540">
    <property type="entry name" value="P-loop containing nucleoside triphosphate hydrolases"/>
    <property type="match status" value="1"/>
</dbReference>
<dbReference type="GO" id="GO:0005525">
    <property type="term" value="F:GTP binding"/>
    <property type="evidence" value="ECO:0007669"/>
    <property type="project" value="InterPro"/>
</dbReference>
<dbReference type="InterPro" id="IPR050209">
    <property type="entry name" value="Rab_GTPases_membrane_traffic"/>
</dbReference>
<sequence length="552" mass="62384">MAGADFYTSLGLSRTAKPDEIKTAYRQLAKKLHPDRNLGNSSATANFQKLQDAYSTLSDPAKRRLYDLQCRDPTRTSAGQNHTNTTPTETPRYWTSSHQTSSPLWETDTMREQRRRREQAEKLLQNLNLQKWNIESEISHEKAKLKGSTDVLGALKAADLKDERDEAARQGWFGFLWRLTPEQQEKRDRDATGRKTGMLVIETQIEKQSAVVDEKEKVLAGIRLRIEDTFDQKATADYQYNQLRAAEQRRRQEEQQRKYAEVQREKERQEQATREAEARRKREEAKEARRACQAKEAQNAEEATRRFKQAYEASQSKAKAQHGSYGGGWDEDQPGPNRKRGASQGFGRKADFVIVRQGRLGSGSNGTKSLFVVVLIGDSGVGKFNLVSQFTKGGINTDSRPTIGVNLTIRSLQIGSKTLKVKLWDTAGQERYRAPTNYYNGAVGALIVYDITGRKSYENVSQWLGELRDHADAGIVTMLVGNKNDLNDQRAVTTEEAREFADSWLAEENQLLFIETSALDESKIDRPFEKLLGGMLTLLSFQATLGLIGIGY</sequence>
<dbReference type="OrthoDB" id="9989112at2759"/>
<reference evidence="5" key="1">
    <citation type="journal article" date="2020" name="BMC Genomics">
        <title>Correction to: Identification and distribution of gene clusters required for synthesis of sphingolipid metabolism inhibitors in diverse species of the filamentous fungus Fusarium.</title>
        <authorList>
            <person name="Kim H.S."/>
            <person name="Lohmar J.M."/>
            <person name="Busman M."/>
            <person name="Brown D.W."/>
            <person name="Naumann T.A."/>
            <person name="Divon H.H."/>
            <person name="Lysoe E."/>
            <person name="Uhlig S."/>
            <person name="Proctor R.H."/>
        </authorList>
    </citation>
    <scope>NUCLEOTIDE SEQUENCE</scope>
    <source>
        <strain evidence="5">NRRL 20472</strain>
    </source>
</reference>
<evidence type="ECO:0000256" key="2">
    <source>
        <dbReference type="SAM" id="Coils"/>
    </source>
</evidence>
<dbReference type="InterPro" id="IPR036869">
    <property type="entry name" value="J_dom_sf"/>
</dbReference>
<dbReference type="SMART" id="SM00175">
    <property type="entry name" value="RAB"/>
    <property type="match status" value="1"/>
</dbReference>
<feature type="domain" description="J" evidence="4">
    <location>
        <begin position="5"/>
        <end position="70"/>
    </location>
</feature>
<dbReference type="SUPFAM" id="SSF46565">
    <property type="entry name" value="Chaperone J-domain"/>
    <property type="match status" value="1"/>
</dbReference>
<feature type="region of interest" description="Disordered" evidence="3">
    <location>
        <begin position="249"/>
        <end position="345"/>
    </location>
</feature>
<dbReference type="SMART" id="SM00176">
    <property type="entry name" value="RAN"/>
    <property type="match status" value="1"/>
</dbReference>
<dbReference type="Pfam" id="PF00071">
    <property type="entry name" value="Ras"/>
    <property type="match status" value="1"/>
</dbReference>
<dbReference type="Proteomes" id="UP000622797">
    <property type="component" value="Unassembled WGS sequence"/>
</dbReference>
<dbReference type="FunFam" id="3.40.50.300:FF:001447">
    <property type="entry name" value="Ras-related protein Rab-1B"/>
    <property type="match status" value="1"/>
</dbReference>
<accession>A0A8H4UAY0</accession>
<dbReference type="InterPro" id="IPR001623">
    <property type="entry name" value="DnaJ_domain"/>
</dbReference>
<evidence type="ECO:0000259" key="4">
    <source>
        <dbReference type="PROSITE" id="PS50076"/>
    </source>
</evidence>
<dbReference type="CDD" id="cd06257">
    <property type="entry name" value="DnaJ"/>
    <property type="match status" value="1"/>
</dbReference>
<name>A0A8H4UAY0_9HYPO</name>
<evidence type="ECO:0000313" key="5">
    <source>
        <dbReference type="EMBL" id="KAF4973101.1"/>
    </source>
</evidence>
<reference evidence="5" key="2">
    <citation type="submission" date="2020-05" db="EMBL/GenBank/DDBJ databases">
        <authorList>
            <person name="Kim H.-S."/>
            <person name="Proctor R.H."/>
            <person name="Brown D.W."/>
        </authorList>
    </citation>
    <scope>NUCLEOTIDE SEQUENCE</scope>
    <source>
        <strain evidence="5">NRRL 20472</strain>
    </source>
</reference>
<dbReference type="InterPro" id="IPR018253">
    <property type="entry name" value="DnaJ_domain_CS"/>
</dbReference>
<gene>
    <name evidence="5" type="ORF">FSARC_532</name>
</gene>